<keyword evidence="8" id="KW-1185">Reference proteome</keyword>
<dbReference type="Gene3D" id="3.40.50.2300">
    <property type="match status" value="1"/>
</dbReference>
<evidence type="ECO:0000256" key="3">
    <source>
        <dbReference type="ARBA" id="ARBA00022801"/>
    </source>
</evidence>
<dbReference type="GO" id="GO:0004725">
    <property type="term" value="F:protein tyrosine phosphatase activity"/>
    <property type="evidence" value="ECO:0007669"/>
    <property type="project" value="InterPro"/>
</dbReference>
<dbReference type="SMART" id="SM00226">
    <property type="entry name" value="LMWPc"/>
    <property type="match status" value="1"/>
</dbReference>
<dbReference type="STRING" id="1202772.A0A1V9ZFN0"/>
<organism evidence="7 8">
    <name type="scientific">Achlya hypogyna</name>
    <name type="common">Oomycete</name>
    <name type="synonym">Protoachlya hypogyna</name>
    <dbReference type="NCBI Taxonomy" id="1202772"/>
    <lineage>
        <taxon>Eukaryota</taxon>
        <taxon>Sar</taxon>
        <taxon>Stramenopiles</taxon>
        <taxon>Oomycota</taxon>
        <taxon>Saprolegniomycetes</taxon>
        <taxon>Saprolegniales</taxon>
        <taxon>Achlyaceae</taxon>
        <taxon>Achlya</taxon>
    </lineage>
</organism>
<dbReference type="InterPro" id="IPR017867">
    <property type="entry name" value="Tyr_phospatase_low_mol_wt"/>
</dbReference>
<evidence type="ECO:0000256" key="5">
    <source>
        <dbReference type="PIRSR" id="PIRSR617867-1"/>
    </source>
</evidence>
<dbReference type="AlphaFoldDB" id="A0A1V9ZFN0"/>
<feature type="active site" description="Proton donor" evidence="5">
    <location>
        <position position="116"/>
    </location>
</feature>
<keyword evidence="4" id="KW-0904">Protein phosphatase</keyword>
<sequence length="149" mass="16833">MLLLFVCTSNTCRSPMAEALAKHWLTQHPSPSVRVRSLALSDEFEPPGSPASAHGVAAMARRGIDMQAHRSRLITKDLVDEADVIYCVTVRHASLLRERFPDARAEIAIFPADIADPWHQDEQVYEACARQIQEAVNLFMPTLLQRWRK</sequence>
<dbReference type="PRINTS" id="PR00719">
    <property type="entry name" value="LMWPTPASE"/>
</dbReference>
<dbReference type="PANTHER" id="PTHR11717:SF31">
    <property type="entry name" value="LOW MOLECULAR WEIGHT PROTEIN-TYROSINE-PHOSPHATASE ETP-RELATED"/>
    <property type="match status" value="1"/>
</dbReference>
<comment type="caution">
    <text evidence="7">The sequence shown here is derived from an EMBL/GenBank/DDBJ whole genome shotgun (WGS) entry which is preliminary data.</text>
</comment>
<feature type="active site" description="Nucleophile" evidence="5">
    <location>
        <position position="7"/>
    </location>
</feature>
<dbReference type="Proteomes" id="UP000243579">
    <property type="component" value="Unassembled WGS sequence"/>
</dbReference>
<keyword evidence="3" id="KW-0378">Hydrolase</keyword>
<evidence type="ECO:0000256" key="1">
    <source>
        <dbReference type="ARBA" id="ARBA00011063"/>
    </source>
</evidence>
<dbReference type="EC" id="3.1.3.2" evidence="2"/>
<dbReference type="SUPFAM" id="SSF52788">
    <property type="entry name" value="Phosphotyrosine protein phosphatases I"/>
    <property type="match status" value="1"/>
</dbReference>
<dbReference type="PANTHER" id="PTHR11717">
    <property type="entry name" value="LOW MOLECULAR WEIGHT PROTEIN TYROSINE PHOSPHATASE"/>
    <property type="match status" value="1"/>
</dbReference>
<comment type="similarity">
    <text evidence="1">Belongs to the low molecular weight phosphotyrosine protein phosphatase family.</text>
</comment>
<dbReference type="InterPro" id="IPR023485">
    <property type="entry name" value="Ptyr_pPase"/>
</dbReference>
<dbReference type="InterPro" id="IPR050438">
    <property type="entry name" value="LMW_PTPase"/>
</dbReference>
<dbReference type="EMBL" id="JNBR01000131">
    <property type="protein sequence ID" value="OQR96782.1"/>
    <property type="molecule type" value="Genomic_DNA"/>
</dbReference>
<reference evidence="7 8" key="1">
    <citation type="journal article" date="2014" name="Genome Biol. Evol.">
        <title>The secreted proteins of Achlya hypogyna and Thraustotheca clavata identify the ancestral oomycete secretome and reveal gene acquisitions by horizontal gene transfer.</title>
        <authorList>
            <person name="Misner I."/>
            <person name="Blouin N."/>
            <person name="Leonard G."/>
            <person name="Richards T.A."/>
            <person name="Lane C.E."/>
        </authorList>
    </citation>
    <scope>NUCLEOTIDE SEQUENCE [LARGE SCALE GENOMIC DNA]</scope>
    <source>
        <strain evidence="7 8">ATCC 48635</strain>
    </source>
</reference>
<name>A0A1V9ZFN0_ACHHY</name>
<evidence type="ECO:0000259" key="6">
    <source>
        <dbReference type="SMART" id="SM00226"/>
    </source>
</evidence>
<evidence type="ECO:0000256" key="4">
    <source>
        <dbReference type="ARBA" id="ARBA00022912"/>
    </source>
</evidence>
<evidence type="ECO:0000256" key="2">
    <source>
        <dbReference type="ARBA" id="ARBA00012646"/>
    </source>
</evidence>
<dbReference type="InterPro" id="IPR036196">
    <property type="entry name" value="Ptyr_pPase_sf"/>
</dbReference>
<feature type="active site" description="Nucleophile" evidence="5">
    <location>
        <position position="13"/>
    </location>
</feature>
<evidence type="ECO:0000313" key="8">
    <source>
        <dbReference type="Proteomes" id="UP000243579"/>
    </source>
</evidence>
<evidence type="ECO:0000313" key="7">
    <source>
        <dbReference type="EMBL" id="OQR96782.1"/>
    </source>
</evidence>
<protein>
    <recommendedName>
        <fullName evidence="2">acid phosphatase</fullName>
        <ecNumber evidence="2">3.1.3.2</ecNumber>
    </recommendedName>
</protein>
<gene>
    <name evidence="7" type="ORF">ACHHYP_20689</name>
</gene>
<proteinExistence type="inferred from homology"/>
<dbReference type="Pfam" id="PF01451">
    <property type="entry name" value="LMWPc"/>
    <property type="match status" value="1"/>
</dbReference>
<dbReference type="OrthoDB" id="3388at2759"/>
<accession>A0A1V9ZFN0</accession>
<dbReference type="GO" id="GO:0003993">
    <property type="term" value="F:acid phosphatase activity"/>
    <property type="evidence" value="ECO:0007669"/>
    <property type="project" value="UniProtKB-EC"/>
</dbReference>
<feature type="domain" description="Phosphotyrosine protein phosphatase I" evidence="6">
    <location>
        <begin position="1"/>
        <end position="142"/>
    </location>
</feature>